<accession>X7EEB2</accession>
<dbReference type="OrthoDB" id="255834at2"/>
<dbReference type="PANTHER" id="PTHR43883:SF1">
    <property type="entry name" value="GLUCONOKINASE"/>
    <property type="match status" value="1"/>
</dbReference>
<sequence length="278" mass="31977">MTEDRIIKYPRTPHIEGSKLQPGDNADGQMSIAKLREMYPDATFVSEEKLDGANTGLFVNRDLELNLQSRGHVLRGGAREGQFNLFKQWACHHEAALLERFEDRYRPYHEWTFARHTQFYDRLPHFLHEFDIWDMKDQIWLSTPRRHALLEGLPVVSVPVISTEWPRDRRQMAAMVGPSLYRSETWRDSLVTQAERAGVDPEAALAEAGAGKPDADLAEGIYIKIEDSDQVLARFKFVRSGFLQTILESGSHWHERPIIQNVLREDVDLFPAVDGPGW</sequence>
<dbReference type="SUPFAM" id="SSF56091">
    <property type="entry name" value="DNA ligase/mRNA capping enzyme, catalytic domain"/>
    <property type="match status" value="1"/>
</dbReference>
<protein>
    <recommendedName>
        <fullName evidence="1">RNA ligase domain-containing protein</fullName>
    </recommendedName>
</protein>
<reference evidence="2 3" key="1">
    <citation type="submission" date="2014-01" db="EMBL/GenBank/DDBJ databases">
        <title>Roseivivax halodurans JCM 10272 Genome Sequencing.</title>
        <authorList>
            <person name="Lai Q."/>
            <person name="Li G."/>
            <person name="Shao Z."/>
        </authorList>
    </citation>
    <scope>NUCLEOTIDE SEQUENCE [LARGE SCALE GENOMIC DNA]</scope>
    <source>
        <strain evidence="2 3">JCM 10272</strain>
    </source>
</reference>
<organism evidence="2 3">
    <name type="scientific">Roseivivax halodurans JCM 10272</name>
    <dbReference type="NCBI Taxonomy" id="1449350"/>
    <lineage>
        <taxon>Bacteria</taxon>
        <taxon>Pseudomonadati</taxon>
        <taxon>Pseudomonadota</taxon>
        <taxon>Alphaproteobacteria</taxon>
        <taxon>Rhodobacterales</taxon>
        <taxon>Roseobacteraceae</taxon>
        <taxon>Roseivivax</taxon>
    </lineage>
</organism>
<evidence type="ECO:0000259" key="1">
    <source>
        <dbReference type="Pfam" id="PF09414"/>
    </source>
</evidence>
<evidence type="ECO:0000313" key="3">
    <source>
        <dbReference type="Proteomes" id="UP000022447"/>
    </source>
</evidence>
<keyword evidence="3" id="KW-1185">Reference proteome</keyword>
<dbReference type="Gene3D" id="3.30.470.30">
    <property type="entry name" value="DNA ligase/mRNA capping enzyme"/>
    <property type="match status" value="1"/>
</dbReference>
<dbReference type="eggNOG" id="COG1423">
    <property type="taxonomic scope" value="Bacteria"/>
</dbReference>
<dbReference type="PANTHER" id="PTHR43883">
    <property type="entry name" value="SLR0207 PROTEIN"/>
    <property type="match status" value="1"/>
</dbReference>
<dbReference type="EMBL" id="JALZ01000023">
    <property type="protein sequence ID" value="ETX13551.1"/>
    <property type="molecule type" value="Genomic_DNA"/>
</dbReference>
<dbReference type="InterPro" id="IPR052732">
    <property type="entry name" value="Cell-binding_unc_protein"/>
</dbReference>
<dbReference type="AlphaFoldDB" id="X7EEB2"/>
<dbReference type="InterPro" id="IPR021122">
    <property type="entry name" value="RNA_ligase_dom_REL/Rnl2"/>
</dbReference>
<dbReference type="PATRIC" id="fig|1449350.3.peg.3280"/>
<dbReference type="STRING" id="1449350.OCH239_09740"/>
<name>X7EEB2_9RHOB</name>
<proteinExistence type="predicted"/>
<evidence type="ECO:0000313" key="2">
    <source>
        <dbReference type="EMBL" id="ETX13551.1"/>
    </source>
</evidence>
<dbReference type="Pfam" id="PF09414">
    <property type="entry name" value="RNA_ligase"/>
    <property type="match status" value="1"/>
</dbReference>
<feature type="domain" description="RNA ligase" evidence="1">
    <location>
        <begin position="43"/>
        <end position="238"/>
    </location>
</feature>
<gene>
    <name evidence="2" type="ORF">OCH239_09740</name>
</gene>
<dbReference type="RefSeq" id="WP_037264855.1">
    <property type="nucleotide sequence ID" value="NZ_JALZ01000023.1"/>
</dbReference>
<comment type="caution">
    <text evidence="2">The sequence shown here is derived from an EMBL/GenBank/DDBJ whole genome shotgun (WGS) entry which is preliminary data.</text>
</comment>
<dbReference type="Proteomes" id="UP000022447">
    <property type="component" value="Unassembled WGS sequence"/>
</dbReference>